<feature type="domain" description="RNA-binding S4" evidence="2">
    <location>
        <begin position="13"/>
        <end position="72"/>
    </location>
</feature>
<dbReference type="EMBL" id="CP002546">
    <property type="protein sequence ID" value="ADY60329.1"/>
    <property type="molecule type" value="Genomic_DNA"/>
</dbReference>
<evidence type="ECO:0000313" key="3">
    <source>
        <dbReference type="EMBL" id="ADY60329.1"/>
    </source>
</evidence>
<keyword evidence="4" id="KW-1185">Reference proteome</keyword>
<evidence type="ECO:0000259" key="2">
    <source>
        <dbReference type="SMART" id="SM00363"/>
    </source>
</evidence>
<dbReference type="eggNOG" id="COG2501">
    <property type="taxonomic scope" value="Bacteria"/>
</dbReference>
<dbReference type="Gene3D" id="3.10.290.10">
    <property type="entry name" value="RNA-binding S4 domain"/>
    <property type="match status" value="1"/>
</dbReference>
<sequence>METDPNERDAKPLRLDHFLKLAGFVDTGGQAKMLIQSGEVLVNGQLETRRRRQLQPGDVIQLGEYEASVELEEDDEDDSE</sequence>
<dbReference type="STRING" id="756272.Plabr_2729"/>
<keyword evidence="1" id="KW-0694">RNA-binding</keyword>
<dbReference type="InterPro" id="IPR036986">
    <property type="entry name" value="S4_RNA-bd_sf"/>
</dbReference>
<gene>
    <name evidence="3" type="ordered locus">Plabr_2729</name>
</gene>
<proteinExistence type="predicted"/>
<dbReference type="InterPro" id="IPR002942">
    <property type="entry name" value="S4_RNA-bd"/>
</dbReference>
<dbReference type="RefSeq" id="WP_013629053.1">
    <property type="nucleotide sequence ID" value="NC_015174.1"/>
</dbReference>
<dbReference type="SUPFAM" id="SSF55174">
    <property type="entry name" value="Alpha-L RNA-binding motif"/>
    <property type="match status" value="1"/>
</dbReference>
<name>F0SSL3_RUBBR</name>
<accession>F0SSL3</accession>
<dbReference type="Proteomes" id="UP000006860">
    <property type="component" value="Chromosome"/>
</dbReference>
<evidence type="ECO:0000313" key="4">
    <source>
        <dbReference type="Proteomes" id="UP000006860"/>
    </source>
</evidence>
<reference evidence="4" key="1">
    <citation type="submission" date="2011-02" db="EMBL/GenBank/DDBJ databases">
        <title>The complete genome of Planctomyces brasiliensis DSM 5305.</title>
        <authorList>
            <person name="Lucas S."/>
            <person name="Copeland A."/>
            <person name="Lapidus A."/>
            <person name="Bruce D."/>
            <person name="Goodwin L."/>
            <person name="Pitluck S."/>
            <person name="Kyrpides N."/>
            <person name="Mavromatis K."/>
            <person name="Pagani I."/>
            <person name="Ivanova N."/>
            <person name="Ovchinnikova G."/>
            <person name="Lu M."/>
            <person name="Detter J.C."/>
            <person name="Han C."/>
            <person name="Land M."/>
            <person name="Hauser L."/>
            <person name="Markowitz V."/>
            <person name="Cheng J.-F."/>
            <person name="Hugenholtz P."/>
            <person name="Woyke T."/>
            <person name="Wu D."/>
            <person name="Tindall B."/>
            <person name="Pomrenke H.G."/>
            <person name="Brambilla E."/>
            <person name="Klenk H.-P."/>
            <person name="Eisen J.A."/>
        </authorList>
    </citation>
    <scope>NUCLEOTIDE SEQUENCE [LARGE SCALE GENOMIC DNA]</scope>
    <source>
        <strain evidence="4">ATCC 49424 / DSM 5305 / JCM 21570 / NBRC 103401 / IFAM 1448</strain>
    </source>
</reference>
<dbReference type="AlphaFoldDB" id="F0SSL3"/>
<dbReference type="HOGENOM" id="CLU_127162_1_0_0"/>
<dbReference type="PROSITE" id="PS50889">
    <property type="entry name" value="S4"/>
    <property type="match status" value="1"/>
</dbReference>
<protein>
    <submittedName>
        <fullName evidence="3">RNA-binding S4 domain protein</fullName>
    </submittedName>
</protein>
<evidence type="ECO:0000256" key="1">
    <source>
        <dbReference type="PROSITE-ProRule" id="PRU00182"/>
    </source>
</evidence>
<dbReference type="OrthoDB" id="9811532at2"/>
<dbReference type="SMART" id="SM00363">
    <property type="entry name" value="S4"/>
    <property type="match status" value="1"/>
</dbReference>
<dbReference type="CDD" id="cd00165">
    <property type="entry name" value="S4"/>
    <property type="match status" value="1"/>
</dbReference>
<dbReference type="GO" id="GO:0003723">
    <property type="term" value="F:RNA binding"/>
    <property type="evidence" value="ECO:0007669"/>
    <property type="project" value="UniProtKB-KW"/>
</dbReference>
<organism evidence="3 4">
    <name type="scientific">Rubinisphaera brasiliensis (strain ATCC 49424 / DSM 5305 / JCM 21570 / IAM 15109 / NBRC 103401 / IFAM 1448)</name>
    <name type="common">Planctomyces brasiliensis</name>
    <dbReference type="NCBI Taxonomy" id="756272"/>
    <lineage>
        <taxon>Bacteria</taxon>
        <taxon>Pseudomonadati</taxon>
        <taxon>Planctomycetota</taxon>
        <taxon>Planctomycetia</taxon>
        <taxon>Planctomycetales</taxon>
        <taxon>Planctomycetaceae</taxon>
        <taxon>Rubinisphaera</taxon>
    </lineage>
</organism>
<dbReference type="KEGG" id="pbs:Plabr_2729"/>
<dbReference type="Pfam" id="PF13275">
    <property type="entry name" value="S4_2"/>
    <property type="match status" value="1"/>
</dbReference>